<evidence type="ECO:0000256" key="6">
    <source>
        <dbReference type="ARBA" id="ARBA00022989"/>
    </source>
</evidence>
<feature type="transmembrane region" description="Helical" evidence="8">
    <location>
        <begin position="323"/>
        <end position="341"/>
    </location>
</feature>
<name>A0A5E4VP21_9BURK</name>
<dbReference type="GO" id="GO:0003333">
    <property type="term" value="P:amino acid transmembrane transport"/>
    <property type="evidence" value="ECO:0007669"/>
    <property type="project" value="InterPro"/>
</dbReference>
<feature type="transmembrane region" description="Helical" evidence="8">
    <location>
        <begin position="156"/>
        <end position="173"/>
    </location>
</feature>
<evidence type="ECO:0000256" key="2">
    <source>
        <dbReference type="ARBA" id="ARBA00022448"/>
    </source>
</evidence>
<comment type="subcellular location">
    <subcellularLocation>
        <location evidence="1">Cell inner membrane</location>
        <topology evidence="1">Multi-pass membrane protein</topology>
    </subcellularLocation>
</comment>
<keyword evidence="3" id="KW-1003">Cell membrane</keyword>
<keyword evidence="2" id="KW-0813">Transport</keyword>
<feature type="transmembrane region" description="Helical" evidence="8">
    <location>
        <begin position="224"/>
        <end position="246"/>
    </location>
</feature>
<dbReference type="Proteomes" id="UP000366819">
    <property type="component" value="Unassembled WGS sequence"/>
</dbReference>
<keyword evidence="5 8" id="KW-0812">Transmembrane</keyword>
<feature type="transmembrane region" description="Helical" evidence="8">
    <location>
        <begin position="266"/>
        <end position="286"/>
    </location>
</feature>
<dbReference type="Gene3D" id="1.20.1740.10">
    <property type="entry name" value="Amino acid/polyamine transporter I"/>
    <property type="match status" value="1"/>
</dbReference>
<evidence type="ECO:0000256" key="1">
    <source>
        <dbReference type="ARBA" id="ARBA00004429"/>
    </source>
</evidence>
<feature type="transmembrane region" description="Helical" evidence="8">
    <location>
        <begin position="421"/>
        <end position="441"/>
    </location>
</feature>
<keyword evidence="7 8" id="KW-0472">Membrane</keyword>
<reference evidence="9 10" key="1">
    <citation type="submission" date="2019-08" db="EMBL/GenBank/DDBJ databases">
        <authorList>
            <person name="Peeters C."/>
        </authorList>
    </citation>
    <scope>NUCLEOTIDE SEQUENCE [LARGE SCALE GENOMIC DNA]</scope>
    <source>
        <strain evidence="9 10">LMG 31011</strain>
    </source>
</reference>
<evidence type="ECO:0000256" key="5">
    <source>
        <dbReference type="ARBA" id="ARBA00022692"/>
    </source>
</evidence>
<evidence type="ECO:0000256" key="4">
    <source>
        <dbReference type="ARBA" id="ARBA00022519"/>
    </source>
</evidence>
<gene>
    <name evidence="9" type="primary">yhjV</name>
    <name evidence="9" type="ORF">PAQ31011_02812</name>
</gene>
<feature type="transmembrane region" description="Helical" evidence="8">
    <location>
        <begin position="362"/>
        <end position="381"/>
    </location>
</feature>
<accession>A0A5E4VP21</accession>
<sequence>MEEVSSALYGANGASGAGGASGASMTKAAAPPFTMYDFGWVVLCIGMAIGSGVVFLPVQMGVKGALVSIISLAIAYPIVYLISKLYIQSLSATKNCDDYAQVITQYLGKNWGMVLGVVYFVMLLKAMFGYSSAITSDAASYLETYGVTQHSLQGEVWFLAAVITVLVLIASSGERLLFKISGPLIATKLAIVVFLGFAMMPYWHLSNLELVWTGSFSMLRDIVLTLPFSMFSIYFVQILNPMNVAFRKVESDPQIATYRALRAMRYAYAILIVSVLFFCFSFLLSINHNDAVYALANNISGLALAAKVIPGSAVQVMSTVLDVAAIFTAFFGVFLGFQDAVRGIVLNLVDRFMARSDVFNRRLPYFIGAVAIGILVSWVKFGLSAMVLIQVTVPVYAFVTCLLPAYLVYRVGALRHLRSPAAIVVLVYGLVLMTVPVMKFFEH</sequence>
<dbReference type="Pfam" id="PF03222">
    <property type="entry name" value="Trp_Tyr_perm"/>
    <property type="match status" value="1"/>
</dbReference>
<evidence type="ECO:0000256" key="8">
    <source>
        <dbReference type="SAM" id="Phobius"/>
    </source>
</evidence>
<keyword evidence="6 8" id="KW-1133">Transmembrane helix</keyword>
<organism evidence="9 10">
    <name type="scientific">Pandoraea aquatica</name>
    <dbReference type="NCBI Taxonomy" id="2508290"/>
    <lineage>
        <taxon>Bacteria</taxon>
        <taxon>Pseudomonadati</taxon>
        <taxon>Pseudomonadota</taxon>
        <taxon>Betaproteobacteria</taxon>
        <taxon>Burkholderiales</taxon>
        <taxon>Burkholderiaceae</taxon>
        <taxon>Pandoraea</taxon>
    </lineage>
</organism>
<keyword evidence="10" id="KW-1185">Reference proteome</keyword>
<keyword evidence="4" id="KW-0997">Cell inner membrane</keyword>
<feature type="transmembrane region" description="Helical" evidence="8">
    <location>
        <begin position="38"/>
        <end position="58"/>
    </location>
</feature>
<evidence type="ECO:0000256" key="7">
    <source>
        <dbReference type="ARBA" id="ARBA00023136"/>
    </source>
</evidence>
<dbReference type="InterPro" id="IPR018227">
    <property type="entry name" value="Amino_acid_transport_2"/>
</dbReference>
<evidence type="ECO:0000313" key="9">
    <source>
        <dbReference type="EMBL" id="VVE14167.1"/>
    </source>
</evidence>
<dbReference type="RefSeq" id="WP_217424865.1">
    <property type="nucleotide sequence ID" value="NZ_CABPSN010000003.1"/>
</dbReference>
<feature type="transmembrane region" description="Helical" evidence="8">
    <location>
        <begin position="185"/>
        <end position="204"/>
    </location>
</feature>
<evidence type="ECO:0000256" key="3">
    <source>
        <dbReference type="ARBA" id="ARBA00022475"/>
    </source>
</evidence>
<dbReference type="PANTHER" id="PTHR35334:SF5">
    <property type="entry name" value="INNER MEMBRANE TRANSPORT PROTEIN YHJV"/>
    <property type="match status" value="1"/>
</dbReference>
<protein>
    <submittedName>
        <fullName evidence="9">Inner membrane transport protein YhjV</fullName>
    </submittedName>
</protein>
<dbReference type="GO" id="GO:0005886">
    <property type="term" value="C:plasma membrane"/>
    <property type="evidence" value="ECO:0007669"/>
    <property type="project" value="UniProtKB-SubCell"/>
</dbReference>
<feature type="transmembrane region" description="Helical" evidence="8">
    <location>
        <begin position="64"/>
        <end position="82"/>
    </location>
</feature>
<feature type="transmembrane region" description="Helical" evidence="8">
    <location>
        <begin position="113"/>
        <end position="136"/>
    </location>
</feature>
<dbReference type="EMBL" id="CABPSN010000003">
    <property type="protein sequence ID" value="VVE14167.1"/>
    <property type="molecule type" value="Genomic_DNA"/>
</dbReference>
<dbReference type="PANTHER" id="PTHR35334">
    <property type="entry name" value="SERINE TRANSPORTER"/>
    <property type="match status" value="1"/>
</dbReference>
<dbReference type="AlphaFoldDB" id="A0A5E4VP21"/>
<evidence type="ECO:0000313" key="10">
    <source>
        <dbReference type="Proteomes" id="UP000366819"/>
    </source>
</evidence>
<proteinExistence type="predicted"/>
<feature type="transmembrane region" description="Helical" evidence="8">
    <location>
        <begin position="387"/>
        <end position="409"/>
    </location>
</feature>